<reference evidence="1 2" key="1">
    <citation type="submission" date="2017-04" db="EMBL/GenBank/DDBJ databases">
        <title>Genome Sequence of the Model Brown-Rot Fungus Postia placenta SB12.</title>
        <authorList>
            <consortium name="DOE Joint Genome Institute"/>
            <person name="Gaskell J."/>
            <person name="Kersten P."/>
            <person name="Larrondo L.F."/>
            <person name="Canessa P."/>
            <person name="Martinez D."/>
            <person name="Hibbett D."/>
            <person name="Schmoll M."/>
            <person name="Kubicek C.P."/>
            <person name="Martinez A.T."/>
            <person name="Yadav J."/>
            <person name="Master E."/>
            <person name="Magnuson J.K."/>
            <person name="James T."/>
            <person name="Yaver D."/>
            <person name="Berka R."/>
            <person name="Labutti K."/>
            <person name="Lipzen A."/>
            <person name="Aerts A."/>
            <person name="Barry K."/>
            <person name="Henrissat B."/>
            <person name="Blanchette R."/>
            <person name="Grigoriev I."/>
            <person name="Cullen D."/>
        </authorList>
    </citation>
    <scope>NUCLEOTIDE SEQUENCE [LARGE SCALE GENOMIC DNA]</scope>
    <source>
        <strain evidence="1 2">MAD-698-R-SB12</strain>
    </source>
</reference>
<evidence type="ECO:0000313" key="2">
    <source>
        <dbReference type="Proteomes" id="UP000194127"/>
    </source>
</evidence>
<organism evidence="1 2">
    <name type="scientific">Postia placenta MAD-698-R-SB12</name>
    <dbReference type="NCBI Taxonomy" id="670580"/>
    <lineage>
        <taxon>Eukaryota</taxon>
        <taxon>Fungi</taxon>
        <taxon>Dikarya</taxon>
        <taxon>Basidiomycota</taxon>
        <taxon>Agaricomycotina</taxon>
        <taxon>Agaricomycetes</taxon>
        <taxon>Polyporales</taxon>
        <taxon>Adustoporiaceae</taxon>
        <taxon>Rhodonia</taxon>
    </lineage>
</organism>
<sequence>MNTVNASTGFSSFHLHFGRAPCIIPPLTTMPCTVSNESDIDIARAIINQLHDDVAKARDNLLATRVQQVHAANAKHSPEIPYNVGDKVMLST</sequence>
<keyword evidence="2" id="KW-1185">Reference proteome</keyword>
<proteinExistence type="predicted"/>
<dbReference type="EMBL" id="KZ110600">
    <property type="protein sequence ID" value="OSX60561.1"/>
    <property type="molecule type" value="Genomic_DNA"/>
</dbReference>
<name>A0A1X6MW33_9APHY</name>
<dbReference type="RefSeq" id="XP_024337355.1">
    <property type="nucleotide sequence ID" value="XM_024483096.1"/>
</dbReference>
<dbReference type="STRING" id="670580.A0A1X6MW33"/>
<protein>
    <recommendedName>
        <fullName evidence="3">Integrase zinc-binding domain-containing protein</fullName>
    </recommendedName>
</protein>
<dbReference type="GeneID" id="36328045"/>
<feature type="non-terminal residue" evidence="1">
    <location>
        <position position="92"/>
    </location>
</feature>
<evidence type="ECO:0000313" key="1">
    <source>
        <dbReference type="EMBL" id="OSX60561.1"/>
    </source>
</evidence>
<dbReference type="AlphaFoldDB" id="A0A1X6MW33"/>
<evidence type="ECO:0008006" key="3">
    <source>
        <dbReference type="Google" id="ProtNLM"/>
    </source>
</evidence>
<dbReference type="OrthoDB" id="2797467at2759"/>
<dbReference type="Proteomes" id="UP000194127">
    <property type="component" value="Unassembled WGS sequence"/>
</dbReference>
<gene>
    <name evidence="1" type="ORF">POSPLADRAFT_1092092</name>
</gene>
<accession>A0A1X6MW33</accession>